<sequence length="1376" mass="153473">MEKKTLPPLPLKGKGDDAGMKKGMGLPPLAKKSFGDVGAAGGMKKGFPSAPMPMKGPMSKASDDEASDESSAPKGLPLKGGMGMSMGKNQSGSSMSKTPSDFYGEEVDSSESVEGEFTDDFSSSDSTGTSWTSTSDKELGKGAAFLPKFSPPPMRGESKDPNDFSWLESAEAVDMDTASSGDEGGSKDDSESKESSQSKESRKQAQPKGPVKLWGGESFLGTSSSRVYGLGSVQPSKSGDVKGNEVIRAKPSGAPAAVTNKEAEKWASDDAANVARLMDEMDDSINAAEKRRMDEKKESMIADEKRLIEEKTKIAALLYDTEKRLSIQLEKFEEETQMLKDDRAKAEAERLEAEKRIHEIELSRIRAEREAERLERHFDEEKSALIAKLSEAERARTDDETRLVEEKTKVAALISDAEKKLAAQLEKFEEERLKMIEEKETAAAERAEAQRKVAVADAARIKAEKDAKMLETLMLEQKSKQEKWMEEHRMLTEETLEKRIAEEKSKIDATLADAKAKEEARLAEEQKRLVDAQLDQRLAEMKMKEIEAARIRAEREAKELEQRFAEEKSALSAKLSEAERARTDDENRLVEEKTKVAALISEAELKLAVQLEKFEEERLKMNEEKEIAAAERAEAQRKVAEADAARIKAEKDAKMLETLMSEQKSKQEKWMEEQRRLTEETLEKRIAEEKSKIDVALAEAKAKEEARLAEEQKRLVDAQLEQRLAEMRILEIEADRIRAEKEAERLEQRFSEEKSALSAKLSEAERARSDDETRLVEEKTKVAALISEAEMKLTMQLEKFEEERLKISKEKETAAAERAEAQRKAEEADAARIKAEKDAKMLEIMLSEQKLKQENWMEEQKLLSKETLEKRIAEEKSKIDAVLAEAKAREEARLAEEQKRLVEVQLEQRLAAEKSKLDAEIAAVEEKIRRELELLESRKSVKEEAAKAVEEEAENENEEELDISPPATAPPLEEEELALPDEALGSIEDLPKLSSTTSDVLTADVEALELISMCQADFDSTYSTDVSSSAESCLLPTDYPFVSLLRDSSPYIVNHRHSTIVYHIPGDLISDGEKFNSVMDDIALTWLFGMKIVLCVGCRTQVSQRLNKLEGKPTKLKSGVRITTDTALRVLEEEAGFGRFEVERQLNRCLRSKGANCNVVSGCFITAKKYGVVDGVDYQYTGYPKTLQTDRINRFISRGDVVLLTPLGFTEDGEALNIKSEQLAGFTAGALKASKVVYFSTKPLVMRGSNNSRDANANQRIQMIQRSNALQILSHHGLKIHGKTGFPHWSSPTAAARTPKVQSYLLKMGWATDALDKGVERAHIIACDDGALLEELFTARRGYGTCISQDDYEAPHPEDQNDDLLMDDVGAGVIGW</sequence>
<feature type="region of interest" description="Disordered" evidence="4">
    <location>
        <begin position="945"/>
        <end position="969"/>
    </location>
</feature>
<feature type="coiled-coil region" evidence="3">
    <location>
        <begin position="414"/>
        <end position="464"/>
    </location>
</feature>
<reference evidence="6" key="1">
    <citation type="submission" date="2023-06" db="EMBL/GenBank/DDBJ databases">
        <title>Survivors Of The Sea: Transcriptome response of Skeletonema marinoi to long-term dormancy.</title>
        <authorList>
            <person name="Pinder M.I.M."/>
            <person name="Kourtchenko O."/>
            <person name="Robertson E.K."/>
            <person name="Larsson T."/>
            <person name="Maumus F."/>
            <person name="Osuna-Cruz C.M."/>
            <person name="Vancaester E."/>
            <person name="Stenow R."/>
            <person name="Vandepoele K."/>
            <person name="Ploug H."/>
            <person name="Bruchert V."/>
            <person name="Godhe A."/>
            <person name="Topel M."/>
        </authorList>
    </citation>
    <scope>NUCLEOTIDE SEQUENCE</scope>
    <source>
        <strain evidence="6">R05AC</strain>
    </source>
</reference>
<feature type="coiled-coil region" evidence="3">
    <location>
        <begin position="271"/>
        <end position="298"/>
    </location>
</feature>
<dbReference type="InterPro" id="IPR036393">
    <property type="entry name" value="AceGlu_kinase-like_sf"/>
</dbReference>
<dbReference type="PANTHER" id="PTHR30602:SF12">
    <property type="entry name" value="AMINO-ACID ACETYLTRANSFERASE NAGS1, CHLOROPLASTIC-RELATED"/>
    <property type="match status" value="1"/>
</dbReference>
<evidence type="ECO:0000256" key="1">
    <source>
        <dbReference type="ARBA" id="ARBA00022679"/>
    </source>
</evidence>
<keyword evidence="1 6" id="KW-0808">Transferase</keyword>
<feature type="compositionally biased region" description="Basic and acidic residues" evidence="4">
    <location>
        <begin position="576"/>
        <end position="587"/>
    </location>
</feature>
<evidence type="ECO:0000256" key="3">
    <source>
        <dbReference type="SAM" id="Coils"/>
    </source>
</evidence>
<organism evidence="6 7">
    <name type="scientific">Skeletonema marinoi</name>
    <dbReference type="NCBI Taxonomy" id="267567"/>
    <lineage>
        <taxon>Eukaryota</taxon>
        <taxon>Sar</taxon>
        <taxon>Stramenopiles</taxon>
        <taxon>Ochrophyta</taxon>
        <taxon>Bacillariophyta</taxon>
        <taxon>Coscinodiscophyceae</taxon>
        <taxon>Thalassiosirophycidae</taxon>
        <taxon>Thalassiosirales</taxon>
        <taxon>Skeletonemataceae</taxon>
        <taxon>Skeletonema</taxon>
        <taxon>Skeletonema marinoi-dohrnii complex</taxon>
    </lineage>
</organism>
<accession>A0AAD8YFD0</accession>
<evidence type="ECO:0000256" key="2">
    <source>
        <dbReference type="ARBA" id="ARBA00023315"/>
    </source>
</evidence>
<keyword evidence="3" id="KW-0175">Coiled coil</keyword>
<proteinExistence type="predicted"/>
<dbReference type="Gene3D" id="3.40.1160.10">
    <property type="entry name" value="Acetylglutamate kinase-like"/>
    <property type="match status" value="1"/>
</dbReference>
<dbReference type="PANTHER" id="PTHR30602">
    <property type="entry name" value="AMINO-ACID ACETYLTRANSFERASE"/>
    <property type="match status" value="1"/>
</dbReference>
<feature type="compositionally biased region" description="Basic and acidic residues" evidence="4">
    <location>
        <begin position="184"/>
        <end position="203"/>
    </location>
</feature>
<dbReference type="InterPro" id="IPR010167">
    <property type="entry name" value="NH2A_AcTrfase"/>
</dbReference>
<feature type="region of interest" description="Disordered" evidence="4">
    <location>
        <begin position="1"/>
        <end position="217"/>
    </location>
</feature>
<evidence type="ECO:0000259" key="5">
    <source>
        <dbReference type="Pfam" id="PF00696"/>
    </source>
</evidence>
<feature type="compositionally biased region" description="Low complexity" evidence="4">
    <location>
        <begin position="120"/>
        <end position="134"/>
    </location>
</feature>
<comment type="caution">
    <text evidence="6">The sequence shown here is derived from an EMBL/GenBank/DDBJ whole genome shotgun (WGS) entry which is preliminary data.</text>
</comment>
<dbReference type="Proteomes" id="UP001224775">
    <property type="component" value="Unassembled WGS sequence"/>
</dbReference>
<evidence type="ECO:0000313" key="6">
    <source>
        <dbReference type="EMBL" id="KAK1744559.1"/>
    </source>
</evidence>
<dbReference type="GO" id="GO:0004042">
    <property type="term" value="F:L-glutamate N-acetyltransferase activity"/>
    <property type="evidence" value="ECO:0007669"/>
    <property type="project" value="InterPro"/>
</dbReference>
<feature type="compositionally biased region" description="Basic and acidic residues" evidence="4">
    <location>
        <begin position="762"/>
        <end position="774"/>
    </location>
</feature>
<feature type="compositionally biased region" description="Polar residues" evidence="4">
    <location>
        <begin position="87"/>
        <end position="99"/>
    </location>
</feature>
<dbReference type="SUPFAM" id="SSF53633">
    <property type="entry name" value="Carbamate kinase-like"/>
    <property type="match status" value="1"/>
</dbReference>
<dbReference type="Pfam" id="PF00696">
    <property type="entry name" value="AA_kinase"/>
    <property type="match status" value="1"/>
</dbReference>
<feature type="region of interest" description="Disordered" evidence="4">
    <location>
        <begin position="811"/>
        <end position="830"/>
    </location>
</feature>
<protein>
    <submittedName>
        <fullName evidence="6">Amino-acid acetyltransferase</fullName>
        <ecNumber evidence="6">2.3.1.1</ecNumber>
    </submittedName>
</protein>
<feature type="region of interest" description="Disordered" evidence="4">
    <location>
        <begin position="747"/>
        <end position="774"/>
    </location>
</feature>
<dbReference type="InterPro" id="IPR001048">
    <property type="entry name" value="Asp/Glu/Uridylate_kinase"/>
</dbReference>
<dbReference type="EMBL" id="JATAAI010000007">
    <property type="protein sequence ID" value="KAK1744559.1"/>
    <property type="molecule type" value="Genomic_DNA"/>
</dbReference>
<dbReference type="GO" id="GO:0006526">
    <property type="term" value="P:L-arginine biosynthetic process"/>
    <property type="evidence" value="ECO:0007669"/>
    <property type="project" value="InterPro"/>
</dbReference>
<dbReference type="EC" id="2.3.1.1" evidence="6"/>
<keyword evidence="7" id="KW-1185">Reference proteome</keyword>
<dbReference type="GO" id="GO:0005737">
    <property type="term" value="C:cytoplasm"/>
    <property type="evidence" value="ECO:0007669"/>
    <property type="project" value="InterPro"/>
</dbReference>
<feature type="compositionally biased region" description="Acidic residues" evidence="4">
    <location>
        <begin position="103"/>
        <end position="119"/>
    </location>
</feature>
<feature type="region of interest" description="Disordered" evidence="4">
    <location>
        <begin position="566"/>
        <end position="587"/>
    </location>
</feature>
<feature type="coiled-coil region" evidence="3">
    <location>
        <begin position="322"/>
        <end position="384"/>
    </location>
</feature>
<feature type="domain" description="Aspartate/glutamate/uridylate kinase" evidence="5">
    <location>
        <begin position="1059"/>
        <end position="1271"/>
    </location>
</feature>
<name>A0AAD8YFD0_9STRA</name>
<gene>
    <name evidence="6" type="ORF">QTG54_005092</name>
</gene>
<keyword evidence="2 6" id="KW-0012">Acyltransferase</keyword>
<evidence type="ECO:0000313" key="7">
    <source>
        <dbReference type="Proteomes" id="UP001224775"/>
    </source>
</evidence>
<feature type="compositionally biased region" description="Acidic residues" evidence="4">
    <location>
        <begin position="951"/>
        <end position="962"/>
    </location>
</feature>
<evidence type="ECO:0000256" key="4">
    <source>
        <dbReference type="SAM" id="MobiDB-lite"/>
    </source>
</evidence>